<evidence type="ECO:0000256" key="3">
    <source>
        <dbReference type="ARBA" id="ARBA00023125"/>
    </source>
</evidence>
<evidence type="ECO:0000313" key="8">
    <source>
        <dbReference type="EMBL" id="KAK5947254.1"/>
    </source>
</evidence>
<evidence type="ECO:0000256" key="5">
    <source>
        <dbReference type="ARBA" id="ARBA00023242"/>
    </source>
</evidence>
<dbReference type="Pfam" id="PF04082">
    <property type="entry name" value="Fungal_trans"/>
    <property type="match status" value="1"/>
</dbReference>
<dbReference type="CDD" id="cd12148">
    <property type="entry name" value="fungal_TF_MHR"/>
    <property type="match status" value="1"/>
</dbReference>
<keyword evidence="4" id="KW-0804">Transcription</keyword>
<evidence type="ECO:0000256" key="1">
    <source>
        <dbReference type="ARBA" id="ARBA00004123"/>
    </source>
</evidence>
<dbReference type="InterPro" id="IPR051089">
    <property type="entry name" value="prtT"/>
</dbReference>
<keyword evidence="5" id="KW-0539">Nucleus</keyword>
<comment type="caution">
    <text evidence="8">The sequence shown here is derived from an EMBL/GenBank/DDBJ whole genome shotgun (WGS) entry which is preliminary data.</text>
</comment>
<proteinExistence type="predicted"/>
<dbReference type="InterPro" id="IPR007219">
    <property type="entry name" value="XnlR_reg_dom"/>
</dbReference>
<evidence type="ECO:0000313" key="9">
    <source>
        <dbReference type="Proteomes" id="UP001334248"/>
    </source>
</evidence>
<evidence type="ECO:0000256" key="6">
    <source>
        <dbReference type="SAM" id="MobiDB-lite"/>
    </source>
</evidence>
<keyword evidence="3" id="KW-0238">DNA-binding</keyword>
<comment type="subcellular location">
    <subcellularLocation>
        <location evidence="1">Nucleus</location>
    </subcellularLocation>
</comment>
<feature type="domain" description="Xylanolytic transcriptional activator regulatory" evidence="7">
    <location>
        <begin position="95"/>
        <end position="251"/>
    </location>
</feature>
<feature type="compositionally biased region" description="Polar residues" evidence="6">
    <location>
        <begin position="57"/>
        <end position="67"/>
    </location>
</feature>
<reference evidence="8 9" key="1">
    <citation type="journal article" date="2023" name="Res Sq">
        <title>Genomic and morphological characterization of Knufia obscura isolated from the Mars 2020 spacecraft assembly facility.</title>
        <authorList>
            <person name="Chander A.M."/>
            <person name="Teixeira M.M."/>
            <person name="Singh N.K."/>
            <person name="Williams M.P."/>
            <person name="Parker C.W."/>
            <person name="Leo P."/>
            <person name="Stajich J.E."/>
            <person name="Torok T."/>
            <person name="Tighe S."/>
            <person name="Mason C.E."/>
            <person name="Venkateswaran K."/>
        </authorList>
    </citation>
    <scope>NUCLEOTIDE SEQUENCE [LARGE SCALE GENOMIC DNA]</scope>
    <source>
        <strain evidence="8 9">CCFEE 5817</strain>
    </source>
</reference>
<dbReference type="RefSeq" id="XP_064735344.1">
    <property type="nucleotide sequence ID" value="XM_064869847.1"/>
</dbReference>
<feature type="region of interest" description="Disordered" evidence="6">
    <location>
        <begin position="1"/>
        <end position="26"/>
    </location>
</feature>
<evidence type="ECO:0000256" key="4">
    <source>
        <dbReference type="ARBA" id="ARBA00023163"/>
    </source>
</evidence>
<protein>
    <submittedName>
        <fullName evidence="8">Regulatory protein leu3</fullName>
    </submittedName>
</protein>
<feature type="compositionally biased region" description="Polar residues" evidence="6">
    <location>
        <begin position="17"/>
        <end position="26"/>
    </location>
</feature>
<keyword evidence="2" id="KW-0805">Transcription regulation</keyword>
<evidence type="ECO:0000259" key="7">
    <source>
        <dbReference type="Pfam" id="PF04082"/>
    </source>
</evidence>
<dbReference type="PANTHER" id="PTHR31845:SF21">
    <property type="entry name" value="REGULATORY PROTEIN LEU3"/>
    <property type="match status" value="1"/>
</dbReference>
<organism evidence="8 9">
    <name type="scientific">Knufia obscura</name>
    <dbReference type="NCBI Taxonomy" id="1635080"/>
    <lineage>
        <taxon>Eukaryota</taxon>
        <taxon>Fungi</taxon>
        <taxon>Dikarya</taxon>
        <taxon>Ascomycota</taxon>
        <taxon>Pezizomycotina</taxon>
        <taxon>Eurotiomycetes</taxon>
        <taxon>Chaetothyriomycetidae</taxon>
        <taxon>Chaetothyriales</taxon>
        <taxon>Trichomeriaceae</taxon>
        <taxon>Knufia</taxon>
    </lineage>
</organism>
<accession>A0ABR0S454</accession>
<keyword evidence="9" id="KW-1185">Reference proteome</keyword>
<sequence length="493" mass="55155">MSSEIQQLREALINTPPADSSFSQVSQSLEGSAVPINWVPPLSSASRDNVESPPQPSHLSQSESTVSRGASSAAYRSIGDVELTIGQVSEHFRTYFRRCHRHLSFELKTRDPDEIYSSSPLLFWAIIAAASCWKVQSQLDNEVKTLVAATLHSNRSIQTIQALLILGVWPFRISRLQEDPSHFYIGLASQMCLQLGLHRPSQPYSHLGDRHEAMAGDAHIKSTTSLACFVVNQMQSSYLGVPSSILVDLNLIKSFDHPRVDSTLSQLCRIYHVLSQSCLAIAANGPTPSGLLAPDARLNMMKLCGEQLSTLQAQYLGNMNDIVKTSFLYARLQIWSFALLDDIPMSKELIEIIKCAEEDACELIELCYGTNLSIGPYIVRQAMCYSAFVLARILQCPYDTQREVLEDNIERVCQAMSTTASTDNDIMRKVGPLLRALPYIEDKRRSPPILSRMSASIVYDSIKMYWENMDERNPDQGPYTLDFDGFDWDTLVL</sequence>
<dbReference type="PANTHER" id="PTHR31845">
    <property type="entry name" value="FINGER DOMAIN PROTEIN, PUTATIVE-RELATED"/>
    <property type="match status" value="1"/>
</dbReference>
<evidence type="ECO:0000256" key="2">
    <source>
        <dbReference type="ARBA" id="ARBA00023015"/>
    </source>
</evidence>
<feature type="region of interest" description="Disordered" evidence="6">
    <location>
        <begin position="44"/>
        <end position="67"/>
    </location>
</feature>
<dbReference type="Proteomes" id="UP001334248">
    <property type="component" value="Unassembled WGS sequence"/>
</dbReference>
<dbReference type="GeneID" id="89994852"/>
<dbReference type="EMBL" id="JAVHJV010000001">
    <property type="protein sequence ID" value="KAK5947254.1"/>
    <property type="molecule type" value="Genomic_DNA"/>
</dbReference>
<gene>
    <name evidence="8" type="primary">LEU3_1</name>
    <name evidence="8" type="ORF">PMZ80_001403</name>
</gene>
<name>A0ABR0S454_9EURO</name>